<evidence type="ECO:0000313" key="3">
    <source>
        <dbReference type="Proteomes" id="UP001500943"/>
    </source>
</evidence>
<dbReference type="Proteomes" id="UP001500943">
    <property type="component" value="Unassembled WGS sequence"/>
</dbReference>
<evidence type="ECO:0000313" key="2">
    <source>
        <dbReference type="EMBL" id="GAA1212584.1"/>
    </source>
</evidence>
<dbReference type="EMBL" id="BAAAKW010000017">
    <property type="protein sequence ID" value="GAA1212584.1"/>
    <property type="molecule type" value="Genomic_DNA"/>
</dbReference>
<dbReference type="PANTHER" id="PTHR43610">
    <property type="entry name" value="BLL6696 PROTEIN"/>
    <property type="match status" value="1"/>
</dbReference>
<dbReference type="InterPro" id="IPR000182">
    <property type="entry name" value="GNAT_dom"/>
</dbReference>
<reference evidence="2 3" key="1">
    <citation type="journal article" date="2019" name="Int. J. Syst. Evol. Microbiol.">
        <title>The Global Catalogue of Microorganisms (GCM) 10K type strain sequencing project: providing services to taxonomists for standard genome sequencing and annotation.</title>
        <authorList>
            <consortium name="The Broad Institute Genomics Platform"/>
            <consortium name="The Broad Institute Genome Sequencing Center for Infectious Disease"/>
            <person name="Wu L."/>
            <person name="Ma J."/>
        </authorList>
    </citation>
    <scope>NUCLEOTIDE SEQUENCE [LARGE SCALE GENOMIC DNA]</scope>
    <source>
        <strain evidence="2 3">JCM 12762</strain>
    </source>
</reference>
<dbReference type="Pfam" id="PF13302">
    <property type="entry name" value="Acetyltransf_3"/>
    <property type="match status" value="1"/>
</dbReference>
<gene>
    <name evidence="2" type="ORF">GCM10009655_09830</name>
</gene>
<name>A0ABN1VKX3_9MICO</name>
<accession>A0ABN1VKX3</accession>
<proteinExistence type="predicted"/>
<dbReference type="PANTHER" id="PTHR43610:SF1">
    <property type="entry name" value="N-ACETYLTRANSFERASE DOMAIN-CONTAINING PROTEIN"/>
    <property type="match status" value="1"/>
</dbReference>
<organism evidence="2 3">
    <name type="scientific">Rhodoglobus aureus</name>
    <dbReference type="NCBI Taxonomy" id="191497"/>
    <lineage>
        <taxon>Bacteria</taxon>
        <taxon>Bacillati</taxon>
        <taxon>Actinomycetota</taxon>
        <taxon>Actinomycetes</taxon>
        <taxon>Micrococcales</taxon>
        <taxon>Microbacteriaceae</taxon>
        <taxon>Rhodoglobus</taxon>
    </lineage>
</organism>
<dbReference type="Gene3D" id="3.40.630.30">
    <property type="match status" value="1"/>
</dbReference>
<evidence type="ECO:0000259" key="1">
    <source>
        <dbReference type="Pfam" id="PF13302"/>
    </source>
</evidence>
<dbReference type="SUPFAM" id="SSF55729">
    <property type="entry name" value="Acyl-CoA N-acyltransferases (Nat)"/>
    <property type="match status" value="1"/>
</dbReference>
<dbReference type="RefSeq" id="WP_343923720.1">
    <property type="nucleotide sequence ID" value="NZ_BAAAKW010000017.1"/>
</dbReference>
<comment type="caution">
    <text evidence="2">The sequence shown here is derived from an EMBL/GenBank/DDBJ whole genome shotgun (WGS) entry which is preliminary data.</text>
</comment>
<dbReference type="InterPro" id="IPR016181">
    <property type="entry name" value="Acyl_CoA_acyltransferase"/>
</dbReference>
<keyword evidence="3" id="KW-1185">Reference proteome</keyword>
<protein>
    <submittedName>
        <fullName evidence="2">GNAT family protein</fullName>
    </submittedName>
</protein>
<sequence length="206" mass="22206">MTVTRPQPRTLRGTHVSVEPMTVQHLAALWPALAVPEVFAGGYGGGPAGLPADEASFIEWMRGSYLGYPDRFPFAVRLTAGPDAGLLVGASTLGDLDEANANVQLGWTAYDPTVWGTAVNPETKLLLLGFAFDSGYNRVTVQADAINDRSRAAILRLGATFEGIQRKHRIRADGSWRDTAVYSIVDTEWPAVQAGLRARLEAEPLS</sequence>
<feature type="domain" description="N-acetyltransferase" evidence="1">
    <location>
        <begin position="18"/>
        <end position="159"/>
    </location>
</feature>